<feature type="compositionally biased region" description="Basic residues" evidence="1">
    <location>
        <begin position="59"/>
        <end position="69"/>
    </location>
</feature>
<feature type="region of interest" description="Disordered" evidence="1">
    <location>
        <begin position="43"/>
        <end position="69"/>
    </location>
</feature>
<dbReference type="AlphaFoldDB" id="A0A081ARE3"/>
<dbReference type="EMBL" id="ANJA01000859">
    <property type="protein sequence ID" value="ETO81454.1"/>
    <property type="molecule type" value="Genomic_DNA"/>
</dbReference>
<evidence type="ECO:0000313" key="3">
    <source>
        <dbReference type="Proteomes" id="UP000028582"/>
    </source>
</evidence>
<evidence type="ECO:0000256" key="1">
    <source>
        <dbReference type="SAM" id="MobiDB-lite"/>
    </source>
</evidence>
<dbReference type="Proteomes" id="UP000028582">
    <property type="component" value="Unassembled WGS sequence"/>
</dbReference>
<reference evidence="2 3" key="1">
    <citation type="submission" date="2013-11" db="EMBL/GenBank/DDBJ databases">
        <title>The Genome Sequence of Phytophthora parasitica P1976.</title>
        <authorList>
            <consortium name="The Broad Institute Genomics Platform"/>
            <person name="Russ C."/>
            <person name="Tyler B."/>
            <person name="Panabieres F."/>
            <person name="Shan W."/>
            <person name="Tripathy S."/>
            <person name="Grunwald N."/>
            <person name="Machado M."/>
            <person name="Johnson C.S."/>
            <person name="Walker B."/>
            <person name="Young S."/>
            <person name="Zeng Q."/>
            <person name="Gargeya S."/>
            <person name="Fitzgerald M."/>
            <person name="Haas B."/>
            <person name="Abouelleil A."/>
            <person name="Allen A.W."/>
            <person name="Alvarado L."/>
            <person name="Arachchi H.M."/>
            <person name="Berlin A.M."/>
            <person name="Chapman S.B."/>
            <person name="Gainer-Dewar J."/>
            <person name="Goldberg J."/>
            <person name="Griggs A."/>
            <person name="Gujja S."/>
            <person name="Hansen M."/>
            <person name="Howarth C."/>
            <person name="Imamovic A."/>
            <person name="Ireland A."/>
            <person name="Larimer J."/>
            <person name="McCowan C."/>
            <person name="Murphy C."/>
            <person name="Pearson M."/>
            <person name="Poon T.W."/>
            <person name="Priest M."/>
            <person name="Roberts A."/>
            <person name="Saif S."/>
            <person name="Shea T."/>
            <person name="Sisk P."/>
            <person name="Sykes S."/>
            <person name="Wortman J."/>
            <person name="Nusbaum C."/>
            <person name="Birren B."/>
        </authorList>
    </citation>
    <scope>NUCLEOTIDE SEQUENCE [LARGE SCALE GENOMIC DNA]</scope>
    <source>
        <strain evidence="2 3">P1976</strain>
    </source>
</reference>
<accession>A0A081ARE3</accession>
<organism evidence="2 3">
    <name type="scientific">Phytophthora nicotianae P1976</name>
    <dbReference type="NCBI Taxonomy" id="1317066"/>
    <lineage>
        <taxon>Eukaryota</taxon>
        <taxon>Sar</taxon>
        <taxon>Stramenopiles</taxon>
        <taxon>Oomycota</taxon>
        <taxon>Peronosporomycetes</taxon>
        <taxon>Peronosporales</taxon>
        <taxon>Peronosporaceae</taxon>
        <taxon>Phytophthora</taxon>
    </lineage>
</organism>
<comment type="caution">
    <text evidence="2">The sequence shown here is derived from an EMBL/GenBank/DDBJ whole genome shotgun (WGS) entry which is preliminary data.</text>
</comment>
<proteinExistence type="predicted"/>
<evidence type="ECO:0000313" key="2">
    <source>
        <dbReference type="EMBL" id="ETO81454.1"/>
    </source>
</evidence>
<name>A0A081ARE3_PHYNI</name>
<feature type="compositionally biased region" description="Polar residues" evidence="1">
    <location>
        <begin position="43"/>
        <end position="55"/>
    </location>
</feature>
<sequence length="69" mass="7588">MQDGIANSNADKLDRLTTMNMEKLVVFKASSSTDRLIGFTAESSTNMQAESPVDSTNRHAGRVHAKLEY</sequence>
<protein>
    <submittedName>
        <fullName evidence="2">Uncharacterized protein</fullName>
    </submittedName>
</protein>
<gene>
    <name evidence="2" type="ORF">F444_04242</name>
</gene>